<sequence length="491" mass="52498">MSTATLPMPPIPVRATWTASLLVLLPALAVMLLLFREEAVTAVRIWTSSTAYNHGYVVLPIAAWMAWERRERLRIHAPRPAPAFGLLAIPLVLAWLVAERLGIMEGRQLTALALCLLLVPVVLGWRLALAFAGPLAFLVFLVPFGEWAVPALQAMAAWLVDIGLDLARIPHHVDALMIETPSGSFYVAEACAGLRFMVATLAFGAVYALTMFRSPGRRIVVLALSLIIPVLANAVRIVGLIVLAELQGSAASVAADHILYGWFFFLVVIVLVLLVGLPFREAPARHAIPATPPVAQPRPLALALGTVLVVAPVLVATAAAARLEGLGAGAPSTQSLPLQAMPGCELDGEALRCPGGVMSARMLVFPPTAEWDGVARERRTALGAVEDQDLTFDIATGSVRWRARQPHDSADVLVAVAFLDGRPAGDGIRSRARQALRALRDTGDGRPVIAVVHWRGEPGSDPSRGRAWLREVMETQGEALAARPIALSRGE</sequence>
<accession>A0ABT3NT67</accession>
<comment type="caution">
    <text evidence="9">The sequence shown here is derived from an EMBL/GenBank/DDBJ whole genome shotgun (WGS) entry which is preliminary data.</text>
</comment>
<keyword evidence="6 8" id="KW-1133">Transmembrane helix</keyword>
<feature type="transmembrane region" description="Helical" evidence="8">
    <location>
        <begin position="185"/>
        <end position="209"/>
    </location>
</feature>
<dbReference type="EC" id="3.4.22.-" evidence="9"/>
<evidence type="ECO:0000256" key="4">
    <source>
        <dbReference type="ARBA" id="ARBA00022692"/>
    </source>
</evidence>
<evidence type="ECO:0000256" key="6">
    <source>
        <dbReference type="ARBA" id="ARBA00022989"/>
    </source>
</evidence>
<evidence type="ECO:0000313" key="10">
    <source>
        <dbReference type="Proteomes" id="UP001526430"/>
    </source>
</evidence>
<dbReference type="InterPro" id="IPR026392">
    <property type="entry name" value="Exo/Archaeosortase_dom"/>
</dbReference>
<evidence type="ECO:0000256" key="2">
    <source>
        <dbReference type="ARBA" id="ARBA00022475"/>
    </source>
</evidence>
<reference evidence="9 10" key="1">
    <citation type="submission" date="2022-10" db="EMBL/GenBank/DDBJ databases">
        <title>Roseococcus glaciei nov., sp. nov., isolated from glacier.</title>
        <authorList>
            <person name="Liu Q."/>
            <person name="Xin Y.-H."/>
        </authorList>
    </citation>
    <scope>NUCLEOTIDE SEQUENCE [LARGE SCALE GENOMIC DNA]</scope>
    <source>
        <strain evidence="9 10">MDT2-1-1</strain>
    </source>
</reference>
<dbReference type="Proteomes" id="UP001526430">
    <property type="component" value="Unassembled WGS sequence"/>
</dbReference>
<feature type="transmembrane region" description="Helical" evidence="8">
    <location>
        <begin position="79"/>
        <end position="97"/>
    </location>
</feature>
<feature type="transmembrane region" description="Helical" evidence="8">
    <location>
        <begin position="135"/>
        <end position="160"/>
    </location>
</feature>
<dbReference type="NCBIfam" id="TIGR02602">
    <property type="entry name" value="8TM_EpsH"/>
    <property type="match status" value="1"/>
</dbReference>
<comment type="subcellular location">
    <subcellularLocation>
        <location evidence="1">Cell membrane</location>
        <topology evidence="1">Multi-pass membrane protein</topology>
    </subcellularLocation>
</comment>
<evidence type="ECO:0000256" key="7">
    <source>
        <dbReference type="ARBA" id="ARBA00023136"/>
    </source>
</evidence>
<dbReference type="InterPro" id="IPR017540">
    <property type="entry name" value="Exosortase-1"/>
</dbReference>
<gene>
    <name evidence="9" type="primary">xrt</name>
    <name evidence="9" type="ORF">OF850_06930</name>
</gene>
<feature type="transmembrane region" description="Helical" evidence="8">
    <location>
        <begin position="300"/>
        <end position="321"/>
    </location>
</feature>
<dbReference type="GO" id="GO:0016787">
    <property type="term" value="F:hydrolase activity"/>
    <property type="evidence" value="ECO:0007669"/>
    <property type="project" value="UniProtKB-KW"/>
</dbReference>
<feature type="transmembrane region" description="Helical" evidence="8">
    <location>
        <begin position="221"/>
        <end position="246"/>
    </location>
</feature>
<keyword evidence="2" id="KW-1003">Cell membrane</keyword>
<dbReference type="RefSeq" id="WP_301589239.1">
    <property type="nucleotide sequence ID" value="NZ_JAPFQI010000003.1"/>
</dbReference>
<dbReference type="NCBIfam" id="TIGR04178">
    <property type="entry name" value="exo_archaeo"/>
    <property type="match status" value="1"/>
</dbReference>
<feature type="transmembrane region" description="Helical" evidence="8">
    <location>
        <begin position="109"/>
        <end position="128"/>
    </location>
</feature>
<evidence type="ECO:0000256" key="3">
    <source>
        <dbReference type="ARBA" id="ARBA00022670"/>
    </source>
</evidence>
<feature type="transmembrane region" description="Helical" evidence="8">
    <location>
        <begin position="258"/>
        <end position="279"/>
    </location>
</feature>
<dbReference type="InterPro" id="IPR019127">
    <property type="entry name" value="Exosortase"/>
</dbReference>
<name>A0ABT3NT67_9PROT</name>
<keyword evidence="3" id="KW-0645">Protease</keyword>
<dbReference type="EMBL" id="JAPFQI010000003">
    <property type="protein sequence ID" value="MCW8085353.1"/>
    <property type="molecule type" value="Genomic_DNA"/>
</dbReference>
<keyword evidence="10" id="KW-1185">Reference proteome</keyword>
<dbReference type="InterPro" id="IPR013426">
    <property type="entry name" value="EpsH-like"/>
</dbReference>
<keyword evidence="5 9" id="KW-0378">Hydrolase</keyword>
<evidence type="ECO:0000256" key="1">
    <source>
        <dbReference type="ARBA" id="ARBA00004651"/>
    </source>
</evidence>
<keyword evidence="4 8" id="KW-0812">Transmembrane</keyword>
<dbReference type="Pfam" id="PF09721">
    <property type="entry name" value="Exosortase_EpsH"/>
    <property type="match status" value="1"/>
</dbReference>
<evidence type="ECO:0000313" key="9">
    <source>
        <dbReference type="EMBL" id="MCW8085353.1"/>
    </source>
</evidence>
<protein>
    <submittedName>
        <fullName evidence="9">Exosortase</fullName>
        <ecNumber evidence="9">3.4.22.-</ecNumber>
    </submittedName>
</protein>
<evidence type="ECO:0000256" key="8">
    <source>
        <dbReference type="SAM" id="Phobius"/>
    </source>
</evidence>
<proteinExistence type="predicted"/>
<evidence type="ECO:0000256" key="5">
    <source>
        <dbReference type="ARBA" id="ARBA00022801"/>
    </source>
</evidence>
<dbReference type="NCBIfam" id="TIGR03109">
    <property type="entry name" value="exosort_XrtA"/>
    <property type="match status" value="1"/>
</dbReference>
<keyword evidence="7 8" id="KW-0472">Membrane</keyword>
<feature type="transmembrane region" description="Helical" evidence="8">
    <location>
        <begin position="45"/>
        <end position="67"/>
    </location>
</feature>
<organism evidence="9 10">
    <name type="scientific">Sabulicella glaciei</name>
    <dbReference type="NCBI Taxonomy" id="2984948"/>
    <lineage>
        <taxon>Bacteria</taxon>
        <taxon>Pseudomonadati</taxon>
        <taxon>Pseudomonadota</taxon>
        <taxon>Alphaproteobacteria</taxon>
        <taxon>Acetobacterales</taxon>
        <taxon>Acetobacteraceae</taxon>
        <taxon>Sabulicella</taxon>
    </lineage>
</organism>